<evidence type="ECO:0000313" key="4">
    <source>
        <dbReference type="Proteomes" id="UP001172684"/>
    </source>
</evidence>
<feature type="compositionally biased region" description="Basic and acidic residues" evidence="1">
    <location>
        <begin position="40"/>
        <end position="65"/>
    </location>
</feature>
<proteinExistence type="predicted"/>
<accession>A0ABQ9NZA0</accession>
<protein>
    <recommendedName>
        <fullName evidence="2">DnaJ homologue subfamily C member 28 conserved domain-containing protein</fullName>
    </recommendedName>
</protein>
<reference evidence="3" key="1">
    <citation type="submission" date="2022-10" db="EMBL/GenBank/DDBJ databases">
        <title>Culturing micro-colonial fungi from biological soil crusts in the Mojave desert and describing Neophaeococcomyces mojavensis, and introducing the new genera and species Taxawa tesnikishii.</title>
        <authorList>
            <person name="Kurbessoian T."/>
            <person name="Stajich J.E."/>
        </authorList>
    </citation>
    <scope>NUCLEOTIDE SEQUENCE</scope>
    <source>
        <strain evidence="3">TK_1</strain>
    </source>
</reference>
<evidence type="ECO:0000313" key="3">
    <source>
        <dbReference type="EMBL" id="KAJ9666655.1"/>
    </source>
</evidence>
<feature type="region of interest" description="Disordered" evidence="1">
    <location>
        <begin position="177"/>
        <end position="203"/>
    </location>
</feature>
<evidence type="ECO:0000256" key="1">
    <source>
        <dbReference type="SAM" id="MobiDB-lite"/>
    </source>
</evidence>
<name>A0ABQ9NZA0_9PEZI</name>
<dbReference type="InterPro" id="IPR018961">
    <property type="entry name" value="DnaJ_homolog_subfam-C_membr-28"/>
</dbReference>
<comment type="caution">
    <text evidence="3">The sequence shown here is derived from an EMBL/GenBank/DDBJ whole genome shotgun (WGS) entry which is preliminary data.</text>
</comment>
<dbReference type="PANTHER" id="PTHR39394">
    <property type="entry name" value="YALI0E31793P"/>
    <property type="match status" value="1"/>
</dbReference>
<organism evidence="3 4">
    <name type="scientific">Coniosporium apollinis</name>
    <dbReference type="NCBI Taxonomy" id="61459"/>
    <lineage>
        <taxon>Eukaryota</taxon>
        <taxon>Fungi</taxon>
        <taxon>Dikarya</taxon>
        <taxon>Ascomycota</taxon>
        <taxon>Pezizomycotina</taxon>
        <taxon>Dothideomycetes</taxon>
        <taxon>Dothideomycetes incertae sedis</taxon>
        <taxon>Coniosporium</taxon>
    </lineage>
</organism>
<feature type="compositionally biased region" description="Low complexity" evidence="1">
    <location>
        <begin position="430"/>
        <end position="442"/>
    </location>
</feature>
<keyword evidence="4" id="KW-1185">Reference proteome</keyword>
<dbReference type="PANTHER" id="PTHR39394:SF1">
    <property type="entry name" value="DNAJ HOMOLOGUE SUBFAMILY C MEMBER 28 CONSERVED DOMAIN-CONTAINING PROTEIN"/>
    <property type="match status" value="1"/>
</dbReference>
<feature type="compositionally biased region" description="Low complexity" evidence="1">
    <location>
        <begin position="405"/>
        <end position="414"/>
    </location>
</feature>
<feature type="region of interest" description="Disordered" evidence="1">
    <location>
        <begin position="20"/>
        <end position="85"/>
    </location>
</feature>
<sequence length="572" mass="62959">MPSATAGRYAYARCLQPRQAVTKVPACRQRRRFTSTPRVQADEPREQDGAQGKDNKTQEKEEGAMSKRLAQMSEESLETGGRSARKAVEEAGFDEALRAQLEERIASASFKSDNASAFAQANLPASAGKGTRDIASARPWTGTETVEDAALRMLTDAHKPLRIPGAARTRTIAPRAPTKIDTGRSTSKPSTGARLANARDRSSIYSTLNQNMTESERERFRKEMKARFEPASRAVPATLQGLASLANERIEDAIARGQFKNLPRGQKIERDYNASSPFLDTTEYFMNKIIQKQDIVPPWIEKQQELVSTANKFRARLRNDWKRHAARVIASRGGSLESQLARAREYAAAEAVVNPVKRKQETINTVDGGGQMSQITLAGELKSAALEAGVLSSPSTEEKITITETPVSDDGSPTTTPPSPETPNASITMTHTTPSAPSADPTAAPPEPINVIAHPFRDPSWLATESSYLNLAINNLNSLTRNYNLMAPNLAKKPYYNLERELRSCYADVAPQLVDAIRERALAPKVKVEIVGHRPGGVMEKFAGGKARVHDERTAKRYGFREFWRDLFDNGK</sequence>
<evidence type="ECO:0000259" key="2">
    <source>
        <dbReference type="Pfam" id="PF09350"/>
    </source>
</evidence>
<dbReference type="EMBL" id="JAPDRL010000018">
    <property type="protein sequence ID" value="KAJ9666655.1"/>
    <property type="molecule type" value="Genomic_DNA"/>
</dbReference>
<dbReference type="Proteomes" id="UP001172684">
    <property type="component" value="Unassembled WGS sequence"/>
</dbReference>
<feature type="region of interest" description="Disordered" evidence="1">
    <location>
        <begin position="390"/>
        <end position="448"/>
    </location>
</feature>
<feature type="domain" description="DnaJ homologue subfamily C member 28 conserved" evidence="2">
    <location>
        <begin position="245"/>
        <end position="314"/>
    </location>
</feature>
<dbReference type="Pfam" id="PF09350">
    <property type="entry name" value="DJC28_CD"/>
    <property type="match status" value="1"/>
</dbReference>
<gene>
    <name evidence="3" type="ORF">H2201_003314</name>
</gene>